<evidence type="ECO:0000313" key="4">
    <source>
        <dbReference type="EMBL" id="ADL27051.1"/>
    </source>
</evidence>
<reference evidence="3 6" key="1">
    <citation type="submission" date="2009-10" db="EMBL/GenBank/DDBJ databases">
        <title>Complete sequence of Fibrobacter succinogenes subsp. succinogenes S85.</title>
        <authorList>
            <consortium name="US DOE Joint Genome Institute"/>
            <person name="Lucas S."/>
            <person name="Copeland A."/>
            <person name="Lapidus A."/>
            <person name="Glavina del Rio T."/>
            <person name="Tice H."/>
            <person name="Bruce D."/>
            <person name="Goodwin L."/>
            <person name="Pitluck S."/>
            <person name="Chertkov O."/>
            <person name="Detter J.C."/>
            <person name="Han C."/>
            <person name="Tapia R."/>
            <person name="Larimer F."/>
            <person name="Land M."/>
            <person name="Hauser L."/>
            <person name="Kyrpides N."/>
            <person name="Mikhailova N."/>
            <person name="Weimer P.J."/>
            <person name="Stevenson D.M."/>
            <person name="Boyum J."/>
            <person name="Brumm P.I."/>
            <person name="Mead D."/>
        </authorList>
    </citation>
    <scope>NUCLEOTIDE SEQUENCE [LARGE SCALE GENOMIC DNA]</scope>
    <source>
        <strain evidence="6">ATCC 19169 / S85</strain>
        <strain evidence="3">S85</strain>
    </source>
</reference>
<dbReference type="SUPFAM" id="SSF54184">
    <property type="entry name" value="Penicillin-binding protein 2x (pbp-2x), c-terminal domain"/>
    <property type="match status" value="1"/>
</dbReference>
<dbReference type="Pfam" id="PF21922">
    <property type="entry name" value="PBP_dimer_2"/>
    <property type="match status" value="1"/>
</dbReference>
<organism evidence="4 5">
    <name type="scientific">Fibrobacter succinogenes (strain ATCC 19169 / S85)</name>
    <dbReference type="NCBI Taxonomy" id="59374"/>
    <lineage>
        <taxon>Bacteria</taxon>
        <taxon>Pseudomonadati</taxon>
        <taxon>Fibrobacterota</taxon>
        <taxon>Fibrobacteria</taxon>
        <taxon>Fibrobacterales</taxon>
        <taxon>Fibrobacteraceae</taxon>
        <taxon>Fibrobacter</taxon>
    </lineage>
</organism>
<dbReference type="Proteomes" id="UP000000517">
    <property type="component" value="Chromosome"/>
</dbReference>
<dbReference type="InterPro" id="IPR001460">
    <property type="entry name" value="PCN-bd_Tpept"/>
</dbReference>
<reference evidence="5" key="2">
    <citation type="submission" date="2010-08" db="EMBL/GenBank/DDBJ databases">
        <title>Complete sequence of Fibrobacter succinogenes subsp. succinogenes S85.</title>
        <authorList>
            <person name="Durkin A.S."/>
            <person name="Nelson K.E."/>
            <person name="Morrison M."/>
            <person name="Forsberg C.W."/>
            <person name="Wilson D.B."/>
            <person name="Russell J.B."/>
            <person name="Cann I.K.O."/>
            <person name="Mackie R.I."/>
            <person name="White B.A."/>
        </authorList>
    </citation>
    <scope>NUCLEOTIDE SEQUENCE [LARGE SCALE GENOMIC DNA]</scope>
    <source>
        <strain evidence="5">ATCC 19169 / S85</strain>
    </source>
</reference>
<dbReference type="STRING" id="59374.FSU_0995"/>
<keyword evidence="3" id="KW-0328">Glycosyltransferase</keyword>
<dbReference type="InterPro" id="IPR050515">
    <property type="entry name" value="Beta-lactam/transpept"/>
</dbReference>
<dbReference type="Proteomes" id="UP000001497">
    <property type="component" value="Chromosome"/>
</dbReference>
<accession>C9RM20</accession>
<dbReference type="CDD" id="cd06575">
    <property type="entry name" value="PASTA_Pbp2x-like_2"/>
    <property type="match status" value="1"/>
</dbReference>
<evidence type="ECO:0000259" key="2">
    <source>
        <dbReference type="PROSITE" id="PS51178"/>
    </source>
</evidence>
<feature type="transmembrane region" description="Helical" evidence="1">
    <location>
        <begin position="9"/>
        <end position="28"/>
    </location>
</feature>
<proteinExistence type="predicted"/>
<dbReference type="RefSeq" id="WP_012820412.1">
    <property type="nucleotide sequence ID" value="NC_013410.1"/>
</dbReference>
<dbReference type="eggNOG" id="COG0768">
    <property type="taxonomic scope" value="Bacteria"/>
</dbReference>
<dbReference type="Gene3D" id="3.90.1310.10">
    <property type="entry name" value="Penicillin-binding protein 2a (Domain 2)"/>
    <property type="match status" value="1"/>
</dbReference>
<dbReference type="eggNOG" id="COG2815">
    <property type="taxonomic scope" value="Bacteria"/>
</dbReference>
<dbReference type="EMBL" id="CP002158">
    <property type="protein sequence ID" value="ADL27051.1"/>
    <property type="molecule type" value="Genomic_DNA"/>
</dbReference>
<dbReference type="Pfam" id="PF03793">
    <property type="entry name" value="PASTA"/>
    <property type="match status" value="1"/>
</dbReference>
<dbReference type="KEGG" id="fsu:Fisuc_0570"/>
<dbReference type="InterPro" id="IPR005543">
    <property type="entry name" value="PASTA_dom"/>
</dbReference>
<dbReference type="PROSITE" id="PS51178">
    <property type="entry name" value="PASTA"/>
    <property type="match status" value="1"/>
</dbReference>
<dbReference type="GO" id="GO:0005886">
    <property type="term" value="C:plasma membrane"/>
    <property type="evidence" value="ECO:0007669"/>
    <property type="project" value="TreeGrafter"/>
</dbReference>
<dbReference type="HOGENOM" id="CLU_009289_6_0_0"/>
<keyword evidence="1" id="KW-0472">Membrane</keyword>
<dbReference type="GO" id="GO:0008658">
    <property type="term" value="F:penicillin binding"/>
    <property type="evidence" value="ECO:0007669"/>
    <property type="project" value="InterPro"/>
</dbReference>
<dbReference type="OrthoDB" id="9804124at2"/>
<name>C9RM20_FIBSS</name>
<dbReference type="GO" id="GO:0016757">
    <property type="term" value="F:glycosyltransferase activity"/>
    <property type="evidence" value="ECO:0007669"/>
    <property type="project" value="UniProtKB-KW"/>
</dbReference>
<dbReference type="GO" id="GO:0071555">
    <property type="term" value="P:cell wall organization"/>
    <property type="evidence" value="ECO:0007669"/>
    <property type="project" value="TreeGrafter"/>
</dbReference>
<evidence type="ECO:0000256" key="1">
    <source>
        <dbReference type="SAM" id="Phobius"/>
    </source>
</evidence>
<dbReference type="EMBL" id="CP001792">
    <property type="protein sequence ID" value="ACX74182.1"/>
    <property type="molecule type" value="Genomic_DNA"/>
</dbReference>
<sequence length="628" mass="68984">MNKYSADPLVILKSLVLCMIGVLIFQTFNIQVLNRDVYQERTKSTVTQTKNLYAERGSIMDRNGVVFAESMRDTNNNLGYSRLFLQGSLASQIVGKVGYNGSGSMGMEQIYNDSLRGDEGIRVSIQDAAQREVLSRSTEVVQAKSGLNLVLTIDRNMQEIVEKALKDGVAEFSAKSASAVVVDPYTGEILAMASYPTFDPNSKNQGGDRAGKNEIVSMSYEPGSTFKVITAAAALENNAVSPNKIFVNEGRCWQWNPRSEKICDTHVYGDMDMSEAMVQSSNIVFAKIASEVGAMGMYRMARAFGIGERAFDNYVGEENGRLLKPAELTRDDRTLKTMGFGHAVSVTPIQMVMAYAAIANGGKLMRPQIVKEWRNSNGDVVKKVKPMEIRRAVSERTAATIRKMLYRVVNSGTAKRVASQKLPDVLFGGKTGTAEKYNRETRSYDRNSQVASFIGLAPAEDTRYVCLVLVDDPQGKHVGGLTAGPIFRRIMEAIYYHPALSPRAHNLKQVHLGSPCDKDFAGMQVSAAKDYAKKHKCPVRFEGKGRRVISERLDAGLVNGKTLLLGDAVASKMPDLQGLSLKDALEVMGNIRMNVEYTGKGRVVAQEPKADETLQRGAICKLTLKEKS</sequence>
<keyword evidence="1" id="KW-0812">Transmembrane</keyword>
<keyword evidence="1" id="KW-1133">Transmembrane helix</keyword>
<dbReference type="PATRIC" id="fig|59374.8.peg.965"/>
<dbReference type="Gene3D" id="3.40.710.10">
    <property type="entry name" value="DD-peptidase/beta-lactamase superfamily"/>
    <property type="match status" value="1"/>
</dbReference>
<dbReference type="AlphaFoldDB" id="C9RM20"/>
<reference evidence="4" key="3">
    <citation type="submission" date="2010-08" db="EMBL/GenBank/DDBJ databases">
        <authorList>
            <person name="Durkin A.S."/>
            <person name="Nelson K.E."/>
            <person name="Morrison M."/>
            <person name="Forsberg C.W."/>
            <person name="Wilson D.B."/>
            <person name="Russell J.B."/>
            <person name="Cann I.K.O."/>
            <person name="Mackie R.I."/>
            <person name="White B.A."/>
        </authorList>
    </citation>
    <scope>NUCLEOTIDE SEQUENCE</scope>
    <source>
        <strain evidence="4">S85</strain>
    </source>
</reference>
<dbReference type="PANTHER" id="PTHR30627">
    <property type="entry name" value="PEPTIDOGLYCAN D,D-TRANSPEPTIDASE"/>
    <property type="match status" value="1"/>
</dbReference>
<dbReference type="InterPro" id="IPR054120">
    <property type="entry name" value="PBPA_dimer"/>
</dbReference>
<dbReference type="SMART" id="SM00740">
    <property type="entry name" value="PASTA"/>
    <property type="match status" value="1"/>
</dbReference>
<feature type="domain" description="PASTA" evidence="2">
    <location>
        <begin position="567"/>
        <end position="626"/>
    </location>
</feature>
<gene>
    <name evidence="3" type="ordered locus">Fisuc_0570</name>
    <name evidence="4" type="ordered locus">FSU_0995</name>
</gene>
<dbReference type="KEGG" id="fsc:FSU_0995"/>
<keyword evidence="6" id="KW-1185">Reference proteome</keyword>
<evidence type="ECO:0000313" key="3">
    <source>
        <dbReference type="EMBL" id="ACX74182.1"/>
    </source>
</evidence>
<evidence type="ECO:0000313" key="5">
    <source>
        <dbReference type="Proteomes" id="UP000000517"/>
    </source>
</evidence>
<keyword evidence="3" id="KW-0808">Transferase</keyword>
<protein>
    <submittedName>
        <fullName evidence="3">Peptidoglycan glycosyltransferase</fullName>
        <ecNumber evidence="3">2.4.1.129</ecNumber>
    </submittedName>
    <submittedName>
        <fullName evidence="4">Putative penicillin-binding protein</fullName>
    </submittedName>
</protein>
<dbReference type="SUPFAM" id="SSF56601">
    <property type="entry name" value="beta-lactamase/transpeptidase-like"/>
    <property type="match status" value="1"/>
</dbReference>
<dbReference type="InterPro" id="IPR012338">
    <property type="entry name" value="Beta-lactam/transpept-like"/>
</dbReference>
<dbReference type="EC" id="2.4.1.129" evidence="3"/>
<dbReference type="Pfam" id="PF00905">
    <property type="entry name" value="Transpeptidase"/>
    <property type="match status" value="1"/>
</dbReference>
<evidence type="ECO:0000313" key="6">
    <source>
        <dbReference type="Proteomes" id="UP000001497"/>
    </source>
</evidence>